<feature type="domain" description="Conserved oligomeric Golgi complex subunit 3 N-terminal" evidence="1">
    <location>
        <begin position="68"/>
        <end position="118"/>
    </location>
</feature>
<proteinExistence type="predicted"/>
<organism evidence="2 3">
    <name type="scientific">Babesia duncani</name>
    <dbReference type="NCBI Taxonomy" id="323732"/>
    <lineage>
        <taxon>Eukaryota</taxon>
        <taxon>Sar</taxon>
        <taxon>Alveolata</taxon>
        <taxon>Apicomplexa</taxon>
        <taxon>Aconoidasida</taxon>
        <taxon>Piroplasmida</taxon>
        <taxon>Babesiidae</taxon>
        <taxon>Babesia</taxon>
    </lineage>
</organism>
<reference evidence="2" key="1">
    <citation type="journal article" date="2023" name="Nat. Microbiol.">
        <title>Babesia duncani multi-omics identifies virulence factors and drug targets.</title>
        <authorList>
            <person name="Singh P."/>
            <person name="Lonardi S."/>
            <person name="Liang Q."/>
            <person name="Vydyam P."/>
            <person name="Khabirova E."/>
            <person name="Fang T."/>
            <person name="Gihaz S."/>
            <person name="Thekkiniath J."/>
            <person name="Munshi M."/>
            <person name="Abel S."/>
            <person name="Ciampossin L."/>
            <person name="Batugedara G."/>
            <person name="Gupta M."/>
            <person name="Lu X.M."/>
            <person name="Lenz T."/>
            <person name="Chakravarty S."/>
            <person name="Cornillot E."/>
            <person name="Hu Y."/>
            <person name="Ma W."/>
            <person name="Gonzalez L.M."/>
            <person name="Sanchez S."/>
            <person name="Estrada K."/>
            <person name="Sanchez-Flores A."/>
            <person name="Montero E."/>
            <person name="Harb O.S."/>
            <person name="Le Roch K.G."/>
            <person name="Mamoun C.B."/>
        </authorList>
    </citation>
    <scope>NUCLEOTIDE SEQUENCE</scope>
    <source>
        <strain evidence="2">WA1</strain>
    </source>
</reference>
<dbReference type="GeneID" id="94337718"/>
<protein>
    <submittedName>
        <fullName evidence="2">Conserved oligomeric Golgi complex</fullName>
    </submittedName>
</protein>
<comment type="caution">
    <text evidence="2">The sequence shown here is derived from an EMBL/GenBank/DDBJ whole genome shotgun (WGS) entry which is preliminary data.</text>
</comment>
<name>A0AAD9PHT0_9APIC</name>
<dbReference type="RefSeq" id="XP_067801962.1">
    <property type="nucleotide sequence ID" value="XM_067948431.1"/>
</dbReference>
<evidence type="ECO:0000313" key="2">
    <source>
        <dbReference type="EMBL" id="KAK2195119.1"/>
    </source>
</evidence>
<dbReference type="Pfam" id="PF04136">
    <property type="entry name" value="COG3_N"/>
    <property type="match status" value="1"/>
</dbReference>
<keyword evidence="3" id="KW-1185">Reference proteome</keyword>
<accession>A0AAD9PHT0</accession>
<gene>
    <name evidence="2" type="ORF">BdWA1_003421</name>
</gene>
<dbReference type="Proteomes" id="UP001214638">
    <property type="component" value="Unassembled WGS sequence"/>
</dbReference>
<evidence type="ECO:0000259" key="1">
    <source>
        <dbReference type="Pfam" id="PF04136"/>
    </source>
</evidence>
<sequence>MPTIITLSNKKSRLHEKIIILDELYGNYSRLNVFNRTLDNIENNEFIKLEDSREVNLEKTLEYVDQVGETINEMLPRIDRSIDFFTLHSDYYDAESYCYQYEAQKARVFSLIKQLFKELYAATSRDIADCTKFDINEHYNKYRKIGTVVRNLTRYYDNNKTEANNAELLQLQMYYITNRIKILNPIMEAKNDAFPSFSSITSFFVSICNLEILIFKETFESPQESLSTMVQNVVFYFTRYAKNYIAKLTDASKQREAMESLRDNLIDPIQSTSEVHVLQSLVLKARYIYTCIESLLLKEIQAYTTAKIKRFNKNDYTRLYTEAIVFEFSNEDPVVAYMKTNMGHLSKLQVYPPVYYGIGLMLQNMHVLDESNLSKIVSLIFDTTRGALYDMQSFFTSACKKSKLHCKINQELFLSRHLYIILNSLNALNYLSCYTAFESLFETTLNHLVSSLTNYLAKNFIDFSNSNTPYNNEEYNKEVTQLNETLVEKVPQIYQTLKFQMGNKDIARHILEQFLLFIQELVGQYAVRNNRDAMKVIDFDSCVDIDIVDVIPDDWFINLET</sequence>
<dbReference type="AlphaFoldDB" id="A0AAD9PHT0"/>
<evidence type="ECO:0000313" key="3">
    <source>
        <dbReference type="Proteomes" id="UP001214638"/>
    </source>
</evidence>
<dbReference type="EMBL" id="JALLKP010000005">
    <property type="protein sequence ID" value="KAK2195119.1"/>
    <property type="molecule type" value="Genomic_DNA"/>
</dbReference>
<dbReference type="KEGG" id="bdw:94337718"/>
<dbReference type="InterPro" id="IPR048320">
    <property type="entry name" value="COG3_N"/>
</dbReference>